<feature type="transmembrane region" description="Helical" evidence="1">
    <location>
        <begin position="188"/>
        <end position="206"/>
    </location>
</feature>
<dbReference type="EnsemblProtists" id="EOD16784">
    <property type="protein sequence ID" value="EOD16784"/>
    <property type="gene ID" value="EMIHUDRAFT_210324"/>
</dbReference>
<feature type="signal peptide" evidence="2">
    <location>
        <begin position="1"/>
        <end position="17"/>
    </location>
</feature>
<dbReference type="KEGG" id="ehx:EMIHUDRAFT_210324"/>
<dbReference type="AlphaFoldDB" id="A0A0D3IZU9"/>
<evidence type="ECO:0000313" key="3">
    <source>
        <dbReference type="EnsemblProtists" id="EOD16784"/>
    </source>
</evidence>
<feature type="transmembrane region" description="Helical" evidence="1">
    <location>
        <begin position="244"/>
        <end position="261"/>
    </location>
</feature>
<dbReference type="HOGENOM" id="CLU_1063310_0_0_1"/>
<dbReference type="PaxDb" id="2903-EOD16784"/>
<evidence type="ECO:0000256" key="2">
    <source>
        <dbReference type="SAM" id="SignalP"/>
    </source>
</evidence>
<keyword evidence="4" id="KW-1185">Reference proteome</keyword>
<proteinExistence type="predicted"/>
<dbReference type="Proteomes" id="UP000013827">
    <property type="component" value="Unassembled WGS sequence"/>
</dbReference>
<feature type="transmembrane region" description="Helical" evidence="1">
    <location>
        <begin position="99"/>
        <end position="119"/>
    </location>
</feature>
<name>A0A0D3IZU9_EMIH1</name>
<evidence type="ECO:0008006" key="5">
    <source>
        <dbReference type="Google" id="ProtNLM"/>
    </source>
</evidence>
<keyword evidence="1" id="KW-1133">Transmembrane helix</keyword>
<feature type="transmembrane region" description="Helical" evidence="1">
    <location>
        <begin position="156"/>
        <end position="176"/>
    </location>
</feature>
<organism evidence="3 4">
    <name type="scientific">Emiliania huxleyi (strain CCMP1516)</name>
    <dbReference type="NCBI Taxonomy" id="280463"/>
    <lineage>
        <taxon>Eukaryota</taxon>
        <taxon>Haptista</taxon>
        <taxon>Haptophyta</taxon>
        <taxon>Prymnesiophyceae</taxon>
        <taxon>Isochrysidales</taxon>
        <taxon>Noelaerhabdaceae</taxon>
        <taxon>Emiliania</taxon>
    </lineage>
</organism>
<evidence type="ECO:0000313" key="4">
    <source>
        <dbReference type="Proteomes" id="UP000013827"/>
    </source>
</evidence>
<reference evidence="4" key="1">
    <citation type="journal article" date="2013" name="Nature">
        <title>Pan genome of the phytoplankton Emiliania underpins its global distribution.</title>
        <authorList>
            <person name="Read B.A."/>
            <person name="Kegel J."/>
            <person name="Klute M.J."/>
            <person name="Kuo A."/>
            <person name="Lefebvre S.C."/>
            <person name="Maumus F."/>
            <person name="Mayer C."/>
            <person name="Miller J."/>
            <person name="Monier A."/>
            <person name="Salamov A."/>
            <person name="Young J."/>
            <person name="Aguilar M."/>
            <person name="Claverie J.M."/>
            <person name="Frickenhaus S."/>
            <person name="Gonzalez K."/>
            <person name="Herman E.K."/>
            <person name="Lin Y.C."/>
            <person name="Napier J."/>
            <person name="Ogata H."/>
            <person name="Sarno A.F."/>
            <person name="Shmutz J."/>
            <person name="Schroeder D."/>
            <person name="de Vargas C."/>
            <person name="Verret F."/>
            <person name="von Dassow P."/>
            <person name="Valentin K."/>
            <person name="Van de Peer Y."/>
            <person name="Wheeler G."/>
            <person name="Dacks J.B."/>
            <person name="Delwiche C.F."/>
            <person name="Dyhrman S.T."/>
            <person name="Glockner G."/>
            <person name="John U."/>
            <person name="Richards T."/>
            <person name="Worden A.Z."/>
            <person name="Zhang X."/>
            <person name="Grigoriev I.V."/>
            <person name="Allen A.E."/>
            <person name="Bidle K."/>
            <person name="Borodovsky M."/>
            <person name="Bowler C."/>
            <person name="Brownlee C."/>
            <person name="Cock J.M."/>
            <person name="Elias M."/>
            <person name="Gladyshev V.N."/>
            <person name="Groth M."/>
            <person name="Guda C."/>
            <person name="Hadaegh A."/>
            <person name="Iglesias-Rodriguez M.D."/>
            <person name="Jenkins J."/>
            <person name="Jones B.M."/>
            <person name="Lawson T."/>
            <person name="Leese F."/>
            <person name="Lindquist E."/>
            <person name="Lobanov A."/>
            <person name="Lomsadze A."/>
            <person name="Malik S.B."/>
            <person name="Marsh M.E."/>
            <person name="Mackinder L."/>
            <person name="Mock T."/>
            <person name="Mueller-Roeber B."/>
            <person name="Pagarete A."/>
            <person name="Parker M."/>
            <person name="Probert I."/>
            <person name="Quesneville H."/>
            <person name="Raines C."/>
            <person name="Rensing S.A."/>
            <person name="Riano-Pachon D.M."/>
            <person name="Richier S."/>
            <person name="Rokitta S."/>
            <person name="Shiraiwa Y."/>
            <person name="Soanes D.M."/>
            <person name="van der Giezen M."/>
            <person name="Wahlund T.M."/>
            <person name="Williams B."/>
            <person name="Wilson W."/>
            <person name="Wolfe G."/>
            <person name="Wurch L.L."/>
        </authorList>
    </citation>
    <scope>NUCLEOTIDE SEQUENCE</scope>
</reference>
<feature type="transmembrane region" description="Helical" evidence="1">
    <location>
        <begin position="74"/>
        <end position="93"/>
    </location>
</feature>
<reference evidence="3" key="2">
    <citation type="submission" date="2024-10" db="UniProtKB">
        <authorList>
            <consortium name="EnsemblProtists"/>
        </authorList>
    </citation>
    <scope>IDENTIFICATION</scope>
</reference>
<feature type="transmembrane region" description="Helical" evidence="1">
    <location>
        <begin position="41"/>
        <end position="62"/>
    </location>
</feature>
<dbReference type="GeneID" id="17262944"/>
<keyword evidence="2" id="KW-0732">Signal</keyword>
<protein>
    <recommendedName>
        <fullName evidence="5">EamA domain-containing protein</fullName>
    </recommendedName>
</protein>
<keyword evidence="1" id="KW-0812">Transmembrane</keyword>
<feature type="chain" id="PRO_5044291271" description="EamA domain-containing protein" evidence="2">
    <location>
        <begin position="18"/>
        <end position="262"/>
    </location>
</feature>
<keyword evidence="1" id="KW-0472">Membrane</keyword>
<dbReference type="RefSeq" id="XP_005769213.1">
    <property type="nucleotide sequence ID" value="XM_005769156.1"/>
</dbReference>
<accession>A0A0D3IZU9</accession>
<sequence>MSSAACTLLATLATTAAMQTGQRPSPPLRAASPRASMLTNVGAGIFAVSGALAWVAPGQSLANYGLATDASALVTMRAVGCWRICGAAVLLAGTRGPSHAAGVSLVAAALTTLVSVANWDVLSRPLGNQIPGVVLLSILGKLTLGGRVGPRWAAGVYLLLGGLIWAAPTSTIQDVYEIQKPVSDVGRSMLSLSGGALVSTGVFLAGLVRGLALPQCLALTFATDAALALKWALLEVSSLGGAKVGGFLWAISSLAVAALSLA</sequence>
<evidence type="ECO:0000256" key="1">
    <source>
        <dbReference type="SAM" id="Phobius"/>
    </source>
</evidence>